<keyword evidence="3" id="KW-1185">Reference proteome</keyword>
<feature type="chain" id="PRO_5039453375" description="Lipoprotein" evidence="1">
    <location>
        <begin position="20"/>
        <end position="133"/>
    </location>
</feature>
<organism evidence="2 3">
    <name type="scientific">Knoellia koreensis</name>
    <dbReference type="NCBI Taxonomy" id="2730921"/>
    <lineage>
        <taxon>Bacteria</taxon>
        <taxon>Bacillati</taxon>
        <taxon>Actinomycetota</taxon>
        <taxon>Actinomycetes</taxon>
        <taxon>Micrococcales</taxon>
        <taxon>Intrasporangiaceae</taxon>
        <taxon>Knoellia</taxon>
    </lineage>
</organism>
<reference evidence="2 3" key="1">
    <citation type="submission" date="2020-04" db="EMBL/GenBank/DDBJ databases">
        <title>Knoellia sp. isolate from air conditioner.</title>
        <authorList>
            <person name="Chea S."/>
            <person name="Kim D.-U."/>
        </authorList>
    </citation>
    <scope>NUCLEOTIDE SEQUENCE [LARGE SCALE GENOMIC DNA]</scope>
    <source>
        <strain evidence="2 3">DB2414S</strain>
    </source>
</reference>
<sequence length="133" mass="13702">MPRGALSVVAALVVAVALAGCSTTSPTVAPAASDRAGQPLDTYQSRGTELRVDFAGAPLLPGPCRVDYTATASETADRVYVRVTPVRRAPHAAQLGCPRVTGPRAVVLRLQQPLGPRAVVDGSTGDMLIQPTS</sequence>
<dbReference type="Proteomes" id="UP000588586">
    <property type="component" value="Unassembled WGS sequence"/>
</dbReference>
<evidence type="ECO:0008006" key="4">
    <source>
        <dbReference type="Google" id="ProtNLM"/>
    </source>
</evidence>
<protein>
    <recommendedName>
        <fullName evidence="4">Lipoprotein</fullName>
    </recommendedName>
</protein>
<accession>A0A849HE99</accession>
<dbReference type="PROSITE" id="PS51257">
    <property type="entry name" value="PROKAR_LIPOPROTEIN"/>
    <property type="match status" value="1"/>
</dbReference>
<keyword evidence="1" id="KW-0732">Signal</keyword>
<feature type="signal peptide" evidence="1">
    <location>
        <begin position="1"/>
        <end position="19"/>
    </location>
</feature>
<gene>
    <name evidence="2" type="ORF">HJG52_05450</name>
</gene>
<dbReference type="RefSeq" id="WP_171242468.1">
    <property type="nucleotide sequence ID" value="NZ_JABEPQ010000001.1"/>
</dbReference>
<dbReference type="AlphaFoldDB" id="A0A849HE99"/>
<proteinExistence type="predicted"/>
<evidence type="ECO:0000313" key="3">
    <source>
        <dbReference type="Proteomes" id="UP000588586"/>
    </source>
</evidence>
<evidence type="ECO:0000313" key="2">
    <source>
        <dbReference type="EMBL" id="NNM45449.1"/>
    </source>
</evidence>
<name>A0A849HE99_9MICO</name>
<comment type="caution">
    <text evidence="2">The sequence shown here is derived from an EMBL/GenBank/DDBJ whole genome shotgun (WGS) entry which is preliminary data.</text>
</comment>
<evidence type="ECO:0000256" key="1">
    <source>
        <dbReference type="SAM" id="SignalP"/>
    </source>
</evidence>
<dbReference type="EMBL" id="JABEPQ010000001">
    <property type="protein sequence ID" value="NNM45449.1"/>
    <property type="molecule type" value="Genomic_DNA"/>
</dbReference>